<dbReference type="OrthoDB" id="1681166at2759"/>
<evidence type="ECO:0000313" key="2">
    <source>
        <dbReference type="Proteomes" id="UP000654370"/>
    </source>
</evidence>
<sequence length="102" mass="11070">MTNIPQFVVIHDLARNTYKHPVVHYVFEDEAIPNNIPRESCILVDLNDSATEVAKAHSLDPTFQITNCRLDASSNTEANGLAGAGDDTELVNLVIDGVSAHV</sequence>
<gene>
    <name evidence="1" type="ORF">INT43_007396</name>
</gene>
<reference evidence="1" key="1">
    <citation type="submission" date="2020-12" db="EMBL/GenBank/DDBJ databases">
        <title>Metabolic potential, ecology and presence of endohyphal bacteria is reflected in genomic diversity of Mucoromycotina.</title>
        <authorList>
            <person name="Muszewska A."/>
            <person name="Okrasinska A."/>
            <person name="Steczkiewicz K."/>
            <person name="Drgas O."/>
            <person name="Orlowska M."/>
            <person name="Perlinska-Lenart U."/>
            <person name="Aleksandrzak-Piekarczyk T."/>
            <person name="Szatraj K."/>
            <person name="Zielenkiewicz U."/>
            <person name="Pilsyk S."/>
            <person name="Malc E."/>
            <person name="Mieczkowski P."/>
            <person name="Kruszewska J.S."/>
            <person name="Biernat P."/>
            <person name="Pawlowska J."/>
        </authorList>
    </citation>
    <scope>NUCLEOTIDE SEQUENCE</scope>
    <source>
        <strain evidence="1">WA0000067209</strain>
    </source>
</reference>
<dbReference type="EMBL" id="JAEPQZ010000004">
    <property type="protein sequence ID" value="KAG2182466.1"/>
    <property type="molecule type" value="Genomic_DNA"/>
</dbReference>
<dbReference type="Proteomes" id="UP000654370">
    <property type="component" value="Unassembled WGS sequence"/>
</dbReference>
<protein>
    <submittedName>
        <fullName evidence="1">Uncharacterized protein</fullName>
    </submittedName>
</protein>
<dbReference type="AlphaFoldDB" id="A0A8H7UE96"/>
<proteinExistence type="predicted"/>
<organism evidence="1 2">
    <name type="scientific">Mortierella isabellina</name>
    <name type="common">Filamentous fungus</name>
    <name type="synonym">Umbelopsis isabellina</name>
    <dbReference type="NCBI Taxonomy" id="91625"/>
    <lineage>
        <taxon>Eukaryota</taxon>
        <taxon>Fungi</taxon>
        <taxon>Fungi incertae sedis</taxon>
        <taxon>Mucoromycota</taxon>
        <taxon>Mucoromycotina</taxon>
        <taxon>Umbelopsidomycetes</taxon>
        <taxon>Umbelopsidales</taxon>
        <taxon>Umbelopsidaceae</taxon>
        <taxon>Umbelopsis</taxon>
    </lineage>
</organism>
<accession>A0A8H7UE96</accession>
<comment type="caution">
    <text evidence="1">The sequence shown here is derived from an EMBL/GenBank/DDBJ whole genome shotgun (WGS) entry which is preliminary data.</text>
</comment>
<evidence type="ECO:0000313" key="1">
    <source>
        <dbReference type="EMBL" id="KAG2182466.1"/>
    </source>
</evidence>
<keyword evidence="2" id="KW-1185">Reference proteome</keyword>
<name>A0A8H7UE96_MORIS</name>